<reference evidence="2" key="3">
    <citation type="journal article" date="2018" name="Genome Biol.">
        <title>SKESA: strategic k-mer extension for scrupulous assemblies.</title>
        <authorList>
            <person name="Souvorov A."/>
            <person name="Agarwala R."/>
            <person name="Lipman D.J."/>
        </authorList>
    </citation>
    <scope>NUCLEOTIDE SEQUENCE</scope>
    <source>
        <strain evidence="2">BCW_3452</strain>
    </source>
</reference>
<dbReference type="EMBL" id="JAFKOQ010000004">
    <property type="protein sequence ID" value="MBN8121942.1"/>
    <property type="molecule type" value="Genomic_DNA"/>
</dbReference>
<feature type="signal peptide" evidence="1">
    <location>
        <begin position="1"/>
        <end position="19"/>
    </location>
</feature>
<feature type="chain" id="PRO_5014503624" evidence="1">
    <location>
        <begin position="20"/>
        <end position="149"/>
    </location>
</feature>
<dbReference type="Proteomes" id="UP000664056">
    <property type="component" value="Unassembled WGS sequence"/>
</dbReference>
<sequence length="149" mass="17118">MKKPLIALLPLLLLVGCTSEPNVSWQQDNRITIADTRIELASNLWINQMPTLGESQQDNLHGALYLSSDRDLPASLTVSELTIKQGDQEWKIDGDLLELRTHSENKWEIAFVWQANFDPEKNVDLLVELDNHGKREWLVERNITIDKVF</sequence>
<evidence type="ECO:0000313" key="4">
    <source>
        <dbReference type="EMBL" id="PNM68753.1"/>
    </source>
</evidence>
<protein>
    <submittedName>
        <fullName evidence="2">Uncharacterized protein</fullName>
    </submittedName>
</protein>
<evidence type="ECO:0000256" key="1">
    <source>
        <dbReference type="SAM" id="SignalP"/>
    </source>
</evidence>
<dbReference type="Proteomes" id="UP000863257">
    <property type="component" value="Unassembled WGS sequence"/>
</dbReference>
<gene>
    <name evidence="4" type="ORF">AL548_022195</name>
    <name evidence="5" type="ORF">CRN52_05405</name>
    <name evidence="2" type="ORF">I7730_05125</name>
    <name evidence="3" type="ORF">J0J18_09385</name>
</gene>
<dbReference type="Proteomes" id="UP000237466">
    <property type="component" value="Unassembled WGS sequence"/>
</dbReference>
<accession>A0A087ING0</accession>
<dbReference type="RefSeq" id="WP_011078636.1">
    <property type="nucleotide sequence ID" value="NZ_AP026552.1"/>
</dbReference>
<dbReference type="OrthoDB" id="5814891at2"/>
<reference evidence="5 7" key="2">
    <citation type="journal article" date="2018" name="Front. Microbiol.">
        <title>Phylogeny of Vibrio vulnificus from the Analysis of the Core-Genome: Implications for Intra-Species Taxonomy.</title>
        <authorList>
            <person name="Roig F.J."/>
            <person name="Gonzalez-Candelas F."/>
            <person name="Sanjuan E."/>
            <person name="Fouz B."/>
            <person name="Feil E.J."/>
            <person name="Llorens C."/>
            <person name="Baker-Austin C."/>
            <person name="Oliver J.D."/>
            <person name="Danin-Poleg Y."/>
            <person name="Gibas C.J."/>
            <person name="Kashi Y."/>
            <person name="Gulig P.A."/>
            <person name="Morrison S.S."/>
            <person name="Amaro C."/>
        </authorList>
    </citation>
    <scope>NUCLEOTIDE SEQUENCE [LARGE SCALE GENOMIC DNA]</scope>
    <source>
        <strain evidence="5 7">CECT4608</strain>
    </source>
</reference>
<dbReference type="EMBL" id="PDGH01000054">
    <property type="protein sequence ID" value="POB48904.1"/>
    <property type="molecule type" value="Genomic_DNA"/>
</dbReference>
<dbReference type="PROSITE" id="PS51257">
    <property type="entry name" value="PROKAR_LIPOPROTEIN"/>
    <property type="match status" value="1"/>
</dbReference>
<evidence type="ECO:0000313" key="6">
    <source>
        <dbReference type="Proteomes" id="UP000054370"/>
    </source>
</evidence>
<dbReference type="OMA" id="SENQWEV"/>
<organism evidence="2">
    <name type="scientific">Vibrio vulnificus</name>
    <dbReference type="NCBI Taxonomy" id="672"/>
    <lineage>
        <taxon>Bacteria</taxon>
        <taxon>Pseudomonadati</taxon>
        <taxon>Pseudomonadota</taxon>
        <taxon>Gammaproteobacteria</taxon>
        <taxon>Vibrionales</taxon>
        <taxon>Vibrionaceae</taxon>
        <taxon>Vibrio</taxon>
    </lineage>
</organism>
<dbReference type="Proteomes" id="UP000054370">
    <property type="component" value="Unassembled WGS sequence"/>
</dbReference>
<reference evidence="4 6" key="1">
    <citation type="submission" date="2017-12" db="EMBL/GenBank/DDBJ databases">
        <title>FDA dAtabase for Regulatory Grade micrObial Sequences (FDA-ARGOS): Supporting development and validation of Infectious Disease Dx tests.</title>
        <authorList>
            <person name="Hoffmann M."/>
            <person name="Allard M."/>
            <person name="Evans P."/>
            <person name="Brown E."/>
            <person name="Tallon L.J."/>
            <person name="Sadzewicz L."/>
            <person name="Sengamalay N."/>
            <person name="Ott S."/>
            <person name="Godinez A."/>
            <person name="Nagaraj S."/>
            <person name="Vavikolanu K."/>
            <person name="Aluvathingal J."/>
            <person name="Nadendla S."/>
            <person name="Hobson J."/>
            <person name="Sichtig H."/>
        </authorList>
    </citation>
    <scope>NUCLEOTIDE SEQUENCE [LARGE SCALE GENOMIC DNA]</scope>
    <source>
        <strain evidence="6">ATCC 29307</strain>
        <strain evidence="4">FDAARGOS_118</strain>
    </source>
</reference>
<keyword evidence="6" id="KW-1185">Reference proteome</keyword>
<reference evidence="3" key="5">
    <citation type="submission" date="2021-03" db="EMBL/GenBank/DDBJ databases">
        <title>Study of the foodborne Vibrio vulnificus isolates from China.</title>
        <authorList>
            <person name="Zheng Z."/>
            <person name="Ye L."/>
        </authorList>
    </citation>
    <scope>NUCLEOTIDE SEQUENCE</scope>
    <source>
        <strain evidence="3">Vv1582</strain>
    </source>
</reference>
<dbReference type="EMBL" id="LOSH02000004">
    <property type="protein sequence ID" value="PNM68753.1"/>
    <property type="molecule type" value="Genomic_DNA"/>
</dbReference>
<proteinExistence type="predicted"/>
<name>A0A087ING0_VIBVL</name>
<reference evidence="2" key="4">
    <citation type="submission" date="2019-01" db="EMBL/GenBank/DDBJ databases">
        <authorList>
            <consortium name="NCBI Pathogen Detection Project"/>
        </authorList>
    </citation>
    <scope>NUCLEOTIDE SEQUENCE</scope>
    <source>
        <strain evidence="2">BCW_3452</strain>
    </source>
</reference>
<evidence type="ECO:0000313" key="3">
    <source>
        <dbReference type="EMBL" id="MBN8121942.1"/>
    </source>
</evidence>
<dbReference type="GeneID" id="93894862"/>
<keyword evidence="1" id="KW-0732">Signal</keyword>
<evidence type="ECO:0000313" key="5">
    <source>
        <dbReference type="EMBL" id="POB48904.1"/>
    </source>
</evidence>
<evidence type="ECO:0000313" key="2">
    <source>
        <dbReference type="EMBL" id="HAS8539165.1"/>
    </source>
</evidence>
<comment type="caution">
    <text evidence="2">The sequence shown here is derived from an EMBL/GenBank/DDBJ whole genome shotgun (WGS) entry which is preliminary data.</text>
</comment>
<dbReference type="EMBL" id="DACRBY010000004">
    <property type="protein sequence ID" value="HAS8539165.1"/>
    <property type="molecule type" value="Genomic_DNA"/>
</dbReference>
<dbReference type="AlphaFoldDB" id="A0A087ING0"/>
<evidence type="ECO:0000313" key="7">
    <source>
        <dbReference type="Proteomes" id="UP000237466"/>
    </source>
</evidence>